<feature type="compositionally biased region" description="Polar residues" evidence="1">
    <location>
        <begin position="1"/>
        <end position="13"/>
    </location>
</feature>
<dbReference type="InterPro" id="IPR029327">
    <property type="entry name" value="HAUS4"/>
</dbReference>
<dbReference type="GO" id="GO:0051225">
    <property type="term" value="P:spindle assembly"/>
    <property type="evidence" value="ECO:0007669"/>
    <property type="project" value="InterPro"/>
</dbReference>
<dbReference type="PANTHER" id="PTHR16219">
    <property type="entry name" value="AUGMIN SUBUNIT 4 FAMILY MEMBER"/>
    <property type="match status" value="1"/>
</dbReference>
<dbReference type="Proteomes" id="UP001168877">
    <property type="component" value="Unassembled WGS sequence"/>
</dbReference>
<dbReference type="GO" id="GO:0051011">
    <property type="term" value="F:microtubule minus-end binding"/>
    <property type="evidence" value="ECO:0007669"/>
    <property type="project" value="TreeGrafter"/>
</dbReference>
<comment type="caution">
    <text evidence="2">The sequence shown here is derived from an EMBL/GenBank/DDBJ whole genome shotgun (WGS) entry which is preliminary data.</text>
</comment>
<name>A0AA39VV99_ACESA</name>
<reference evidence="2" key="2">
    <citation type="submission" date="2023-06" db="EMBL/GenBank/DDBJ databases">
        <authorList>
            <person name="Swenson N.G."/>
            <person name="Wegrzyn J.L."/>
            <person name="Mcevoy S.L."/>
        </authorList>
    </citation>
    <scope>NUCLEOTIDE SEQUENCE</scope>
    <source>
        <strain evidence="2">NS2018</strain>
        <tissue evidence="2">Leaf</tissue>
    </source>
</reference>
<dbReference type="PANTHER" id="PTHR16219:SF1">
    <property type="entry name" value="HAUS AUGMIN-LIKE COMPLEX SUBUNIT 4"/>
    <property type="match status" value="1"/>
</dbReference>
<organism evidence="2 3">
    <name type="scientific">Acer saccharum</name>
    <name type="common">Sugar maple</name>
    <dbReference type="NCBI Taxonomy" id="4024"/>
    <lineage>
        <taxon>Eukaryota</taxon>
        <taxon>Viridiplantae</taxon>
        <taxon>Streptophyta</taxon>
        <taxon>Embryophyta</taxon>
        <taxon>Tracheophyta</taxon>
        <taxon>Spermatophyta</taxon>
        <taxon>Magnoliopsida</taxon>
        <taxon>eudicotyledons</taxon>
        <taxon>Gunneridae</taxon>
        <taxon>Pentapetalae</taxon>
        <taxon>rosids</taxon>
        <taxon>malvids</taxon>
        <taxon>Sapindales</taxon>
        <taxon>Sapindaceae</taxon>
        <taxon>Hippocastanoideae</taxon>
        <taxon>Acereae</taxon>
        <taxon>Acer</taxon>
    </lineage>
</organism>
<evidence type="ECO:0000256" key="1">
    <source>
        <dbReference type="SAM" id="MobiDB-lite"/>
    </source>
</evidence>
<protein>
    <submittedName>
        <fullName evidence="2">Uncharacterized protein</fullName>
    </submittedName>
</protein>
<keyword evidence="3" id="KW-1185">Reference proteome</keyword>
<dbReference type="GO" id="GO:0070652">
    <property type="term" value="C:HAUS complex"/>
    <property type="evidence" value="ECO:0007669"/>
    <property type="project" value="InterPro"/>
</dbReference>
<dbReference type="Pfam" id="PF14735">
    <property type="entry name" value="HAUS4"/>
    <property type="match status" value="1"/>
</dbReference>
<accession>A0AA39VV99</accession>
<feature type="region of interest" description="Disordered" evidence="1">
    <location>
        <begin position="1"/>
        <end position="20"/>
    </location>
</feature>
<dbReference type="AlphaFoldDB" id="A0AA39VV99"/>
<evidence type="ECO:0000313" key="3">
    <source>
        <dbReference type="Proteomes" id="UP001168877"/>
    </source>
</evidence>
<proteinExistence type="predicted"/>
<evidence type="ECO:0000313" key="2">
    <source>
        <dbReference type="EMBL" id="KAK0600189.1"/>
    </source>
</evidence>
<dbReference type="EMBL" id="JAUESC010000003">
    <property type="protein sequence ID" value="KAK0600189.1"/>
    <property type="molecule type" value="Genomic_DNA"/>
</dbReference>
<sequence length="83" mass="8959">MSSTSVANSTLNATDAEPGVGGVPNCFLGITPGYLWQTQLQQTPLSMDMAEYQNSVSREIEARQKSKCEKLADAFIDDIGSLM</sequence>
<gene>
    <name evidence="2" type="ORF">LWI29_012627</name>
</gene>
<reference evidence="2" key="1">
    <citation type="journal article" date="2022" name="Plant J.">
        <title>Strategies of tolerance reflected in two North American maple genomes.</title>
        <authorList>
            <person name="McEvoy S.L."/>
            <person name="Sezen U.U."/>
            <person name="Trouern-Trend A."/>
            <person name="McMahon S.M."/>
            <person name="Schaberg P.G."/>
            <person name="Yang J."/>
            <person name="Wegrzyn J.L."/>
            <person name="Swenson N.G."/>
        </authorList>
    </citation>
    <scope>NUCLEOTIDE SEQUENCE</scope>
    <source>
        <strain evidence="2">NS2018</strain>
    </source>
</reference>